<feature type="compositionally biased region" description="Polar residues" evidence="2">
    <location>
        <begin position="243"/>
        <end position="253"/>
    </location>
</feature>
<dbReference type="InterPro" id="IPR001478">
    <property type="entry name" value="PDZ"/>
</dbReference>
<evidence type="ECO:0000313" key="6">
    <source>
        <dbReference type="Proteomes" id="UP001217089"/>
    </source>
</evidence>
<feature type="region of interest" description="Disordered" evidence="2">
    <location>
        <begin position="230"/>
        <end position="289"/>
    </location>
</feature>
<evidence type="ECO:0008006" key="7">
    <source>
        <dbReference type="Google" id="ProtNLM"/>
    </source>
</evidence>
<dbReference type="EMBL" id="JARBDR010000923">
    <property type="protein sequence ID" value="KAJ8297643.1"/>
    <property type="molecule type" value="Genomic_DNA"/>
</dbReference>
<dbReference type="PANTHER" id="PTHR19964">
    <property type="entry name" value="MULTIPLE PDZ DOMAIN PROTEIN"/>
    <property type="match status" value="1"/>
</dbReference>
<feature type="compositionally biased region" description="Low complexity" evidence="2">
    <location>
        <begin position="255"/>
        <end position="280"/>
    </location>
</feature>
<dbReference type="SMART" id="SM00228">
    <property type="entry name" value="PDZ"/>
    <property type="match status" value="1"/>
</dbReference>
<keyword evidence="1" id="KW-0175">Coiled coil</keyword>
<dbReference type="Gene3D" id="2.20.70.10">
    <property type="match status" value="1"/>
</dbReference>
<evidence type="ECO:0000313" key="5">
    <source>
        <dbReference type="EMBL" id="KAJ8297643.1"/>
    </source>
</evidence>
<dbReference type="SUPFAM" id="SSF50156">
    <property type="entry name" value="PDZ domain-like"/>
    <property type="match status" value="1"/>
</dbReference>
<dbReference type="Pfam" id="PF00595">
    <property type="entry name" value="PDZ"/>
    <property type="match status" value="1"/>
</dbReference>
<organism evidence="5 6">
    <name type="scientific">Tegillarca granosa</name>
    <name type="common">Malaysian cockle</name>
    <name type="synonym">Anadara granosa</name>
    <dbReference type="NCBI Taxonomy" id="220873"/>
    <lineage>
        <taxon>Eukaryota</taxon>
        <taxon>Metazoa</taxon>
        <taxon>Spiralia</taxon>
        <taxon>Lophotrochozoa</taxon>
        <taxon>Mollusca</taxon>
        <taxon>Bivalvia</taxon>
        <taxon>Autobranchia</taxon>
        <taxon>Pteriomorphia</taxon>
        <taxon>Arcoida</taxon>
        <taxon>Arcoidea</taxon>
        <taxon>Arcidae</taxon>
        <taxon>Tegillarca</taxon>
    </lineage>
</organism>
<reference evidence="5 6" key="1">
    <citation type="submission" date="2022-12" db="EMBL/GenBank/DDBJ databases">
        <title>Chromosome-level genome of Tegillarca granosa.</title>
        <authorList>
            <person name="Kim J."/>
        </authorList>
    </citation>
    <scope>NUCLEOTIDE SEQUENCE [LARGE SCALE GENOMIC DNA]</scope>
    <source>
        <strain evidence="5">Teg-2019</strain>
        <tissue evidence="5">Adductor muscle</tissue>
    </source>
</reference>
<feature type="region of interest" description="Disordered" evidence="2">
    <location>
        <begin position="105"/>
        <end position="183"/>
    </location>
</feature>
<dbReference type="PROSITE" id="PS50106">
    <property type="entry name" value="PDZ"/>
    <property type="match status" value="1"/>
</dbReference>
<accession>A0ABQ9E2X9</accession>
<dbReference type="PANTHER" id="PTHR19964:SF94">
    <property type="entry name" value="SYNTAXIN-BINDING PROTEIN 4-LIKE"/>
    <property type="match status" value="1"/>
</dbReference>
<dbReference type="Gene3D" id="2.30.42.10">
    <property type="match status" value="1"/>
</dbReference>
<dbReference type="InterPro" id="IPR051342">
    <property type="entry name" value="PDZ_scaffold"/>
</dbReference>
<gene>
    <name evidence="5" type="ORF">KUTeg_024174</name>
</gene>
<feature type="compositionally biased region" description="Polar residues" evidence="2">
    <location>
        <begin position="149"/>
        <end position="169"/>
    </location>
</feature>
<evidence type="ECO:0000259" key="4">
    <source>
        <dbReference type="PROSITE" id="PS50106"/>
    </source>
</evidence>
<name>A0ABQ9E2X9_TEGGR</name>
<protein>
    <recommendedName>
        <fullName evidence="7">PDZ domain-containing protein</fullName>
    </recommendedName>
</protein>
<keyword evidence="6" id="KW-1185">Reference proteome</keyword>
<dbReference type="InterPro" id="IPR001202">
    <property type="entry name" value="WW_dom"/>
</dbReference>
<dbReference type="CDD" id="cd00201">
    <property type="entry name" value="WW"/>
    <property type="match status" value="1"/>
</dbReference>
<evidence type="ECO:0000259" key="3">
    <source>
        <dbReference type="PROSITE" id="PS50020"/>
    </source>
</evidence>
<evidence type="ECO:0000256" key="1">
    <source>
        <dbReference type="SAM" id="Coils"/>
    </source>
</evidence>
<feature type="compositionally biased region" description="Polar residues" evidence="2">
    <location>
        <begin position="117"/>
        <end position="140"/>
    </location>
</feature>
<feature type="domain" description="WW" evidence="3">
    <location>
        <begin position="515"/>
        <end position="535"/>
    </location>
</feature>
<dbReference type="PROSITE" id="PS50020">
    <property type="entry name" value="WW_DOMAIN_2"/>
    <property type="match status" value="1"/>
</dbReference>
<feature type="region of interest" description="Disordered" evidence="2">
    <location>
        <begin position="466"/>
        <end position="489"/>
    </location>
</feature>
<dbReference type="Proteomes" id="UP001217089">
    <property type="component" value="Unassembled WGS sequence"/>
</dbReference>
<feature type="coiled-coil region" evidence="1">
    <location>
        <begin position="320"/>
        <end position="417"/>
    </location>
</feature>
<dbReference type="InterPro" id="IPR036034">
    <property type="entry name" value="PDZ_sf"/>
</dbReference>
<feature type="domain" description="PDZ" evidence="4">
    <location>
        <begin position="1"/>
        <end position="83"/>
    </location>
</feature>
<comment type="caution">
    <text evidence="5">The sequence shown here is derived from an EMBL/GenBank/DDBJ whole genome shotgun (WGS) entry which is preliminary data.</text>
</comment>
<proteinExistence type="predicted"/>
<evidence type="ECO:0000256" key="2">
    <source>
        <dbReference type="SAM" id="MobiDB-lite"/>
    </source>
</evidence>
<sequence length="535" mass="58703">MLGIKICGGCSLDGQDNLGIFIKRVLPGGLADIDVIALTGNLQLGDQILEVNGESLEGVTNERAVSILRLASASDHVEMVITRDEESRREFSEILERQNGISFPCTPLPTDVHSKLSPRSTTSSQGSDSLKKQSIQQSNYIDGAVPQDSLGSLSSPHLSNGLTNGNLGSSHDEHVVPNGTSDVHVTWLNSHPITTPSPQQHVPGLRHMMPSMASTPHIKNSTADMNFGSVESEMSPVRKSEDLSSVQSDSQLHVPSASLSSQSGESASPSLSNSQSLNRLPKSRNMSQLRKLSLDPHVRLKIEKLEVMCDITDVSESEDNLSLQEERDLLKRENEKLKILLKESRNSCFQAEEELSRIKKEAHGAIHETQELRTKVQLAQKAQRAARSMEQDYEEVVQMLEGEIAKLKLQLKTQNDTSPSTSQKVALLTCELRKSESSKKTYEVATEKLLQFAENVHDVMTGGQNVTVGSKSQGEPIRGNRPPGYLGKHKKLTPKTIGGEAKEIVQAVRSLIDAEPLPYGWEEAYTADGMKYYIK</sequence>